<evidence type="ECO:0000259" key="3">
    <source>
        <dbReference type="Pfam" id="PF14720"/>
    </source>
</evidence>
<evidence type="ECO:0000313" key="5">
    <source>
        <dbReference type="Proteomes" id="UP000189670"/>
    </source>
</evidence>
<reference evidence="5" key="1">
    <citation type="submission" date="2012-11" db="EMBL/GenBank/DDBJ databases">
        <authorList>
            <person name="Lucero-Rivera Y.E."/>
            <person name="Tovar-Ramirez D."/>
        </authorList>
    </citation>
    <scope>NUCLEOTIDE SEQUENCE [LARGE SCALE GENOMIC DNA]</scope>
    <source>
        <strain evidence="5">Araruama</strain>
    </source>
</reference>
<dbReference type="InterPro" id="IPR027394">
    <property type="entry name" value="Cytochrome-c3_hydrogenase_C"/>
</dbReference>
<dbReference type="GO" id="GO:0009061">
    <property type="term" value="P:anaerobic respiration"/>
    <property type="evidence" value="ECO:0007669"/>
    <property type="project" value="TreeGrafter"/>
</dbReference>
<evidence type="ECO:0000313" key="4">
    <source>
        <dbReference type="EMBL" id="ETR69577.1"/>
    </source>
</evidence>
<keyword evidence="2" id="KW-0479">Metal-binding</keyword>
<dbReference type="InterPro" id="IPR037148">
    <property type="entry name" value="NiFe-Hase_small_C_sf"/>
</dbReference>
<keyword evidence="2" id="KW-0411">Iron-sulfur</keyword>
<dbReference type="Pfam" id="PF14720">
    <property type="entry name" value="NiFe_hyd_SSU_C"/>
    <property type="match status" value="1"/>
</dbReference>
<dbReference type="AlphaFoldDB" id="A0A1V1P400"/>
<dbReference type="GO" id="GO:0008901">
    <property type="term" value="F:ferredoxin hydrogenase activity"/>
    <property type="evidence" value="ECO:0007669"/>
    <property type="project" value="InterPro"/>
</dbReference>
<evidence type="ECO:0000256" key="1">
    <source>
        <dbReference type="ARBA" id="ARBA00001927"/>
    </source>
</evidence>
<keyword evidence="2" id="KW-0408">Iron</keyword>
<dbReference type="GO" id="GO:0044569">
    <property type="term" value="C:[Ni-Fe] hydrogenase complex"/>
    <property type="evidence" value="ECO:0007669"/>
    <property type="project" value="TreeGrafter"/>
</dbReference>
<dbReference type="Proteomes" id="UP000189670">
    <property type="component" value="Unassembled WGS sequence"/>
</dbReference>
<sequence>MHYLTYGLPELDHENRPKFAYGTLIHDQCERRGHFDSGRFAEAFGDEGHRKGYCLYKLGCKGPSTFGNCSEQGFNAEKKWPVSIGHPCIGCIESNVGFKQSLFDHSEMVHTANPSQLYPRPVHPQNKGISPVATGVAGAAIGAVGTMAILKSLTLKDTEEEYHEEE</sequence>
<dbReference type="GO" id="GO:0051538">
    <property type="term" value="F:3 iron, 4 sulfur cluster binding"/>
    <property type="evidence" value="ECO:0007669"/>
    <property type="project" value="UniProtKB-KW"/>
</dbReference>
<dbReference type="SUPFAM" id="SSF56770">
    <property type="entry name" value="HydA/Nqo6-like"/>
    <property type="match status" value="1"/>
</dbReference>
<dbReference type="GO" id="GO:0009055">
    <property type="term" value="F:electron transfer activity"/>
    <property type="evidence" value="ECO:0007669"/>
    <property type="project" value="TreeGrafter"/>
</dbReference>
<organism evidence="4 5">
    <name type="scientific">Candidatus Magnetoglobus multicellularis str. Araruama</name>
    <dbReference type="NCBI Taxonomy" id="890399"/>
    <lineage>
        <taxon>Bacteria</taxon>
        <taxon>Pseudomonadati</taxon>
        <taxon>Thermodesulfobacteriota</taxon>
        <taxon>Desulfobacteria</taxon>
        <taxon>Desulfobacterales</taxon>
        <taxon>Desulfobacteraceae</taxon>
        <taxon>Candidatus Magnetoglobus</taxon>
    </lineage>
</organism>
<dbReference type="GO" id="GO:0009375">
    <property type="term" value="C:ferredoxin hydrogenase complex"/>
    <property type="evidence" value="ECO:0007669"/>
    <property type="project" value="InterPro"/>
</dbReference>
<gene>
    <name evidence="4" type="ORF">OMM_09474</name>
</gene>
<accession>A0A1V1P400</accession>
<dbReference type="PANTHER" id="PTHR30013">
    <property type="entry name" value="NIFE / NIFESE HYDROGENASE SMALL SUBUNIT FAMILY MEMBER"/>
    <property type="match status" value="1"/>
</dbReference>
<dbReference type="Gene3D" id="4.10.480.10">
    <property type="entry name" value="Cytochrome-c3 hydrogenase, C-terminal domain"/>
    <property type="match status" value="1"/>
</dbReference>
<comment type="cofactor">
    <cofactor evidence="1">
        <name>[3Fe-4S] cluster</name>
        <dbReference type="ChEBI" id="CHEBI:21137"/>
    </cofactor>
</comment>
<evidence type="ECO:0000256" key="2">
    <source>
        <dbReference type="ARBA" id="ARBA00023291"/>
    </source>
</evidence>
<feature type="domain" description="Cytochrome-c3 hydrogenase C-terminal" evidence="3">
    <location>
        <begin position="21"/>
        <end position="103"/>
    </location>
</feature>
<proteinExistence type="predicted"/>
<dbReference type="PANTHER" id="PTHR30013:SF7">
    <property type="entry name" value="HYDROGENASE-2 SMALL CHAIN"/>
    <property type="match status" value="1"/>
</dbReference>
<keyword evidence="2" id="KW-0003">3Fe-4S</keyword>
<dbReference type="EMBL" id="ATBP01000608">
    <property type="protein sequence ID" value="ETR69577.1"/>
    <property type="molecule type" value="Genomic_DNA"/>
</dbReference>
<dbReference type="InterPro" id="IPR001821">
    <property type="entry name" value="NiFe_hydrogenase_ssu"/>
</dbReference>
<dbReference type="GO" id="GO:0016020">
    <property type="term" value="C:membrane"/>
    <property type="evidence" value="ECO:0007669"/>
    <property type="project" value="TreeGrafter"/>
</dbReference>
<protein>
    <recommendedName>
        <fullName evidence="3">Cytochrome-c3 hydrogenase C-terminal domain-containing protein</fullName>
    </recommendedName>
</protein>
<dbReference type="PRINTS" id="PR00614">
    <property type="entry name" value="NIHGNASESMLL"/>
</dbReference>
<name>A0A1V1P400_9BACT</name>
<comment type="caution">
    <text evidence="4">The sequence shown here is derived from an EMBL/GenBank/DDBJ whole genome shotgun (WGS) entry which is preliminary data.</text>
</comment>